<feature type="domain" description="RING-type" evidence="11">
    <location>
        <begin position="7"/>
        <end position="42"/>
    </location>
</feature>
<dbReference type="PANTHER" id="PTHR45877">
    <property type="entry name" value="E3 UBIQUITIN-PROTEIN LIGASE SIAH2"/>
    <property type="match status" value="1"/>
</dbReference>
<dbReference type="Pfam" id="PF21362">
    <property type="entry name" value="Sina_RING"/>
    <property type="match status" value="1"/>
</dbReference>
<evidence type="ECO:0000313" key="14">
    <source>
        <dbReference type="Proteomes" id="UP001642540"/>
    </source>
</evidence>
<comment type="similarity">
    <text evidence="3">Belongs to the SINA (Seven in absentia) family.</text>
</comment>
<dbReference type="Gene3D" id="3.30.40.10">
    <property type="entry name" value="Zinc/RING finger domain, C3HC4 (zinc finger)"/>
    <property type="match status" value="2"/>
</dbReference>
<dbReference type="PROSITE" id="PS50089">
    <property type="entry name" value="ZF_RING_2"/>
    <property type="match status" value="1"/>
</dbReference>
<dbReference type="SUPFAM" id="SSF49599">
    <property type="entry name" value="TRAF domain-like"/>
    <property type="match status" value="1"/>
</dbReference>
<keyword evidence="5" id="KW-0808">Transferase</keyword>
<accession>A0ABP1QCV9</accession>
<evidence type="ECO:0000259" key="12">
    <source>
        <dbReference type="PROSITE" id="PS51081"/>
    </source>
</evidence>
<dbReference type="InterPro" id="IPR049548">
    <property type="entry name" value="Sina-like_RING"/>
</dbReference>
<evidence type="ECO:0000256" key="8">
    <source>
        <dbReference type="ARBA" id="ARBA00022786"/>
    </source>
</evidence>
<dbReference type="SUPFAM" id="SSF57850">
    <property type="entry name" value="RING/U-box"/>
    <property type="match status" value="1"/>
</dbReference>
<keyword evidence="9" id="KW-0862">Zinc</keyword>
<evidence type="ECO:0000256" key="6">
    <source>
        <dbReference type="ARBA" id="ARBA00022723"/>
    </source>
</evidence>
<dbReference type="PROSITE" id="PS51081">
    <property type="entry name" value="ZF_SIAH"/>
    <property type="match status" value="1"/>
</dbReference>
<keyword evidence="6" id="KW-0479">Metal-binding</keyword>
<dbReference type="InterPro" id="IPR004162">
    <property type="entry name" value="SINA-like_animal"/>
</dbReference>
<gene>
    <name evidence="13" type="ORF">ODALV1_LOCUS10010</name>
</gene>
<comment type="caution">
    <text evidence="13">The sequence shown here is derived from an EMBL/GenBank/DDBJ whole genome shotgun (WGS) entry which is preliminary data.</text>
</comment>
<dbReference type="EC" id="2.3.2.27" evidence="4"/>
<feature type="domain" description="SIAH-type" evidence="12">
    <location>
        <begin position="61"/>
        <end position="131"/>
    </location>
</feature>
<evidence type="ECO:0000256" key="2">
    <source>
        <dbReference type="ARBA" id="ARBA00004906"/>
    </source>
</evidence>
<evidence type="ECO:0000259" key="11">
    <source>
        <dbReference type="PROSITE" id="PS50089"/>
    </source>
</evidence>
<keyword evidence="7 10" id="KW-0863">Zinc-finger</keyword>
<comment type="catalytic activity">
    <reaction evidence="1">
        <text>S-ubiquitinyl-[E2 ubiquitin-conjugating enzyme]-L-cysteine + [acceptor protein]-L-lysine = [E2 ubiquitin-conjugating enzyme]-L-cysteine + N(6)-ubiquitinyl-[acceptor protein]-L-lysine.</text>
        <dbReference type="EC" id="2.3.2.27"/>
    </reaction>
</comment>
<evidence type="ECO:0000256" key="1">
    <source>
        <dbReference type="ARBA" id="ARBA00000900"/>
    </source>
</evidence>
<comment type="pathway">
    <text evidence="2">Protein modification; protein ubiquitination.</text>
</comment>
<protein>
    <recommendedName>
        <fullName evidence="4">RING-type E3 ubiquitin transferase</fullName>
        <ecNumber evidence="4">2.3.2.27</ecNumber>
    </recommendedName>
</protein>
<dbReference type="Proteomes" id="UP001642540">
    <property type="component" value="Unassembled WGS sequence"/>
</dbReference>
<evidence type="ECO:0000256" key="10">
    <source>
        <dbReference type="PROSITE-ProRule" id="PRU00455"/>
    </source>
</evidence>
<organism evidence="13 14">
    <name type="scientific">Orchesella dallaii</name>
    <dbReference type="NCBI Taxonomy" id="48710"/>
    <lineage>
        <taxon>Eukaryota</taxon>
        <taxon>Metazoa</taxon>
        <taxon>Ecdysozoa</taxon>
        <taxon>Arthropoda</taxon>
        <taxon>Hexapoda</taxon>
        <taxon>Collembola</taxon>
        <taxon>Entomobryomorpha</taxon>
        <taxon>Entomobryoidea</taxon>
        <taxon>Orchesellidae</taxon>
        <taxon>Orchesellinae</taxon>
        <taxon>Orchesella</taxon>
    </lineage>
</organism>
<evidence type="ECO:0000256" key="9">
    <source>
        <dbReference type="ARBA" id="ARBA00022833"/>
    </source>
</evidence>
<name>A0ABP1QCV9_9HEXA</name>
<keyword evidence="14" id="KW-1185">Reference proteome</keyword>
<dbReference type="InterPro" id="IPR013010">
    <property type="entry name" value="Znf_SIAH"/>
</dbReference>
<sequence length="260" mass="29801">MDNHFECPICFEIPSAEIYQCTNGHTICSECSVNIKSCPECRVPYGNSKIRNRALEQILDKQTFPCVFKEKGCSELCKRQDVDKHGLNCYYNPDSKTAVRLCQKLGFDDCKFILRGSSRSEIIRHFQEDHSFPVENGSSVIIHYGDFKAVTDPMAAKDSNWPPTLLCWEFEGPLVLLLGKVDLSIGSALWNGVCVWEIEDFLRCFILEFSLQNHDNLTKPVDWKIPLLSLEEAEESLSLWTSSSVMCYDFTFICKKVFYE</sequence>
<dbReference type="EMBL" id="CAXLJM020000030">
    <property type="protein sequence ID" value="CAL8098646.1"/>
    <property type="molecule type" value="Genomic_DNA"/>
</dbReference>
<evidence type="ECO:0000256" key="4">
    <source>
        <dbReference type="ARBA" id="ARBA00012483"/>
    </source>
</evidence>
<dbReference type="PANTHER" id="PTHR45877:SF2">
    <property type="entry name" value="E3 UBIQUITIN-PROTEIN LIGASE SINA-RELATED"/>
    <property type="match status" value="1"/>
</dbReference>
<reference evidence="13 14" key="1">
    <citation type="submission" date="2024-08" db="EMBL/GenBank/DDBJ databases">
        <authorList>
            <person name="Cucini C."/>
            <person name="Frati F."/>
        </authorList>
    </citation>
    <scope>NUCLEOTIDE SEQUENCE [LARGE SCALE GENOMIC DNA]</scope>
</reference>
<proteinExistence type="inferred from homology"/>
<dbReference type="InterPro" id="IPR013083">
    <property type="entry name" value="Znf_RING/FYVE/PHD"/>
</dbReference>
<dbReference type="InterPro" id="IPR001841">
    <property type="entry name" value="Znf_RING"/>
</dbReference>
<evidence type="ECO:0000256" key="3">
    <source>
        <dbReference type="ARBA" id="ARBA00009119"/>
    </source>
</evidence>
<evidence type="ECO:0000256" key="5">
    <source>
        <dbReference type="ARBA" id="ARBA00022679"/>
    </source>
</evidence>
<keyword evidence="8" id="KW-0833">Ubl conjugation pathway</keyword>
<evidence type="ECO:0000256" key="7">
    <source>
        <dbReference type="ARBA" id="ARBA00022771"/>
    </source>
</evidence>
<evidence type="ECO:0000313" key="13">
    <source>
        <dbReference type="EMBL" id="CAL8098646.1"/>
    </source>
</evidence>